<evidence type="ECO:0000256" key="5">
    <source>
        <dbReference type="ARBA" id="ARBA00022989"/>
    </source>
</evidence>
<comment type="similarity">
    <text evidence="2">Belongs to the NrfD family.</text>
</comment>
<dbReference type="InterPro" id="IPR005614">
    <property type="entry name" value="NrfD-like"/>
</dbReference>
<feature type="transmembrane region" description="Helical" evidence="7">
    <location>
        <begin position="95"/>
        <end position="114"/>
    </location>
</feature>
<dbReference type="Pfam" id="PF03916">
    <property type="entry name" value="NrfD"/>
    <property type="match status" value="1"/>
</dbReference>
<evidence type="ECO:0000313" key="9">
    <source>
        <dbReference type="Proteomes" id="UP000886602"/>
    </source>
</evidence>
<evidence type="ECO:0000256" key="1">
    <source>
        <dbReference type="ARBA" id="ARBA00004651"/>
    </source>
</evidence>
<keyword evidence="3" id="KW-1003">Cell membrane</keyword>
<dbReference type="PANTHER" id="PTHR30074">
    <property type="entry name" value="FORMATE DEHYDROGENASE, NITRATE-INDUCIBLE, CYTOCHROME B556 FDN SUBUNIT"/>
    <property type="match status" value="1"/>
</dbReference>
<dbReference type="PANTHER" id="PTHR30074:SF4">
    <property type="entry name" value="NI_FE-HYDROGENASE 2 B-TYPE CYTOCHROME SUBUNIT-RELATED"/>
    <property type="match status" value="1"/>
</dbReference>
<feature type="transmembrane region" description="Helical" evidence="7">
    <location>
        <begin position="55"/>
        <end position="83"/>
    </location>
</feature>
<accession>A0A9D7FI96</accession>
<keyword evidence="4 7" id="KW-0812">Transmembrane</keyword>
<evidence type="ECO:0000256" key="4">
    <source>
        <dbReference type="ARBA" id="ARBA00022692"/>
    </source>
</evidence>
<evidence type="ECO:0000256" key="2">
    <source>
        <dbReference type="ARBA" id="ARBA00008929"/>
    </source>
</evidence>
<evidence type="ECO:0000256" key="6">
    <source>
        <dbReference type="ARBA" id="ARBA00023136"/>
    </source>
</evidence>
<feature type="transmembrane region" description="Helical" evidence="7">
    <location>
        <begin position="21"/>
        <end position="43"/>
    </location>
</feature>
<evidence type="ECO:0000256" key="3">
    <source>
        <dbReference type="ARBA" id="ARBA00022475"/>
    </source>
</evidence>
<evidence type="ECO:0000256" key="7">
    <source>
        <dbReference type="SAM" id="Phobius"/>
    </source>
</evidence>
<dbReference type="InterPro" id="IPR051817">
    <property type="entry name" value="FDH_cytochrome_b556_subunit"/>
</dbReference>
<name>A0A9D7FI96_9RHOO</name>
<keyword evidence="5 7" id="KW-1133">Transmembrane helix</keyword>
<feature type="transmembrane region" description="Helical" evidence="7">
    <location>
        <begin position="315"/>
        <end position="338"/>
    </location>
</feature>
<dbReference type="Proteomes" id="UP000886602">
    <property type="component" value="Unassembled WGS sequence"/>
</dbReference>
<dbReference type="NCBIfam" id="NF008133">
    <property type="entry name" value="PRK10881.1"/>
    <property type="match status" value="1"/>
</dbReference>
<organism evidence="8 9">
    <name type="scientific">Candidatus Propionivibrio dominans</name>
    <dbReference type="NCBI Taxonomy" id="2954373"/>
    <lineage>
        <taxon>Bacteria</taxon>
        <taxon>Pseudomonadati</taxon>
        <taxon>Pseudomonadota</taxon>
        <taxon>Betaproteobacteria</taxon>
        <taxon>Rhodocyclales</taxon>
        <taxon>Rhodocyclaceae</taxon>
        <taxon>Propionivibrio</taxon>
    </lineage>
</organism>
<comment type="subcellular location">
    <subcellularLocation>
        <location evidence="1">Cell membrane</location>
        <topology evidence="1">Multi-pass membrane protein</topology>
    </subcellularLocation>
</comment>
<keyword evidence="6 7" id="KW-0472">Membrane</keyword>
<protein>
    <submittedName>
        <fullName evidence="8">Ni/Fe-hydrogenase cytochrome b subunit</fullName>
    </submittedName>
</protein>
<feature type="transmembrane region" description="Helical" evidence="7">
    <location>
        <begin position="173"/>
        <end position="199"/>
    </location>
</feature>
<feature type="transmembrane region" description="Helical" evidence="7">
    <location>
        <begin position="280"/>
        <end position="303"/>
    </location>
</feature>
<gene>
    <name evidence="8" type="primary">hybB</name>
    <name evidence="8" type="ORF">IPJ48_04555</name>
</gene>
<feature type="transmembrane region" description="Helical" evidence="7">
    <location>
        <begin position="251"/>
        <end position="268"/>
    </location>
</feature>
<sequence>MSTDQHTVPAPVGGSLLNATTFTCGVLVVVMATIILIRMFFGLASTTNVNDGYSWGIWVVVDVFIGSALACGGFCMALLVYIFNKGKYHPLVRPALLSSLFGYTLAGAAITFDLGRWWNFWHIFWPGYFNVRSVMFEVAACITLYIIVMWIEFTPVFLEKMGLRETRKKLNKVLFFFIALGIVLPMMHQASLGTMLVVMGGQVHPLWQTPMLPLIYLLSAITLGYGVILFESCVAASAYRRQIEVPLLNPMARVMLGIMGLYLVVRFADLMVRGVLGYAFQLNAVALTFWIENACFIAPFLLIGTVEARRNPARLFVAGLAVMLGGIMLRLNGFLIAFDTGPGWSYFPSVPEMLVTLGIFAANVLGYIIITRRFPVLPREDAPELPRQDAQLAH</sequence>
<proteinExistence type="inferred from homology"/>
<feature type="transmembrane region" description="Helical" evidence="7">
    <location>
        <begin position="350"/>
        <end position="370"/>
    </location>
</feature>
<reference evidence="8" key="1">
    <citation type="submission" date="2020-10" db="EMBL/GenBank/DDBJ databases">
        <title>Connecting structure to function with the recovery of over 1000 high-quality activated sludge metagenome-assembled genomes encoding full-length rRNA genes using long-read sequencing.</title>
        <authorList>
            <person name="Singleton C.M."/>
            <person name="Petriglieri F."/>
            <person name="Kristensen J.M."/>
            <person name="Kirkegaard R.H."/>
            <person name="Michaelsen T.Y."/>
            <person name="Andersen M.H."/>
            <person name="Karst S.M."/>
            <person name="Dueholm M.S."/>
            <person name="Nielsen P.H."/>
            <person name="Albertsen M."/>
        </authorList>
    </citation>
    <scope>NUCLEOTIDE SEQUENCE</scope>
    <source>
        <strain evidence="8">EsbW_18-Q3-R4-48_MAXAC.044</strain>
    </source>
</reference>
<comment type="caution">
    <text evidence="8">The sequence shown here is derived from an EMBL/GenBank/DDBJ whole genome shotgun (WGS) entry which is preliminary data.</text>
</comment>
<evidence type="ECO:0000313" key="8">
    <source>
        <dbReference type="EMBL" id="MBK7422411.1"/>
    </source>
</evidence>
<feature type="transmembrane region" description="Helical" evidence="7">
    <location>
        <begin position="134"/>
        <end position="153"/>
    </location>
</feature>
<dbReference type="GO" id="GO:0005886">
    <property type="term" value="C:plasma membrane"/>
    <property type="evidence" value="ECO:0007669"/>
    <property type="project" value="UniProtKB-SubCell"/>
</dbReference>
<dbReference type="Gene3D" id="1.20.1630.10">
    <property type="entry name" value="Formate dehydrogenase/DMSO reductase domain"/>
    <property type="match status" value="1"/>
</dbReference>
<dbReference type="EMBL" id="JADJNC010000006">
    <property type="protein sequence ID" value="MBK7422411.1"/>
    <property type="molecule type" value="Genomic_DNA"/>
</dbReference>
<dbReference type="GO" id="GO:0009061">
    <property type="term" value="P:anaerobic respiration"/>
    <property type="evidence" value="ECO:0007669"/>
    <property type="project" value="TreeGrafter"/>
</dbReference>
<feature type="transmembrane region" description="Helical" evidence="7">
    <location>
        <begin position="214"/>
        <end position="239"/>
    </location>
</feature>
<dbReference type="AlphaFoldDB" id="A0A9D7FI96"/>